<dbReference type="AlphaFoldDB" id="W2SW22"/>
<sequence>DCQIFFIRPSQIPLLSTINVNVHNSYCYPNLVQLHLKVNILLRFTKFRRYKMKSLKCGWRKSYLGEGKFDRQGFYRE</sequence>
<dbReference type="KEGG" id="nai:NECAME_18628"/>
<protein>
    <submittedName>
        <fullName evidence="1">Uncharacterized protein</fullName>
    </submittedName>
</protein>
<evidence type="ECO:0000313" key="2">
    <source>
        <dbReference type="Proteomes" id="UP000053676"/>
    </source>
</evidence>
<proteinExistence type="predicted"/>
<dbReference type="Proteomes" id="UP000053676">
    <property type="component" value="Unassembled WGS sequence"/>
</dbReference>
<organism evidence="1 2">
    <name type="scientific">Necator americanus</name>
    <name type="common">Human hookworm</name>
    <dbReference type="NCBI Taxonomy" id="51031"/>
    <lineage>
        <taxon>Eukaryota</taxon>
        <taxon>Metazoa</taxon>
        <taxon>Ecdysozoa</taxon>
        <taxon>Nematoda</taxon>
        <taxon>Chromadorea</taxon>
        <taxon>Rhabditida</taxon>
        <taxon>Rhabditina</taxon>
        <taxon>Rhabditomorpha</taxon>
        <taxon>Strongyloidea</taxon>
        <taxon>Ancylostomatidae</taxon>
        <taxon>Bunostominae</taxon>
        <taxon>Necator</taxon>
    </lineage>
</organism>
<dbReference type="InterPro" id="IPR057233">
    <property type="entry name" value="DUF7911"/>
</dbReference>
<evidence type="ECO:0000313" key="1">
    <source>
        <dbReference type="EMBL" id="ETN72897.1"/>
    </source>
</evidence>
<name>W2SW22_NECAM</name>
<feature type="non-terminal residue" evidence="1">
    <location>
        <position position="77"/>
    </location>
</feature>
<feature type="non-terminal residue" evidence="1">
    <location>
        <position position="1"/>
    </location>
</feature>
<dbReference type="Pfam" id="PF25492">
    <property type="entry name" value="DUF7911"/>
    <property type="match status" value="1"/>
</dbReference>
<gene>
    <name evidence="1" type="ORF">NECAME_18628</name>
</gene>
<accession>W2SW22</accession>
<dbReference type="OrthoDB" id="5873999at2759"/>
<dbReference type="EMBL" id="KI662629">
    <property type="protein sequence ID" value="ETN72897.1"/>
    <property type="molecule type" value="Genomic_DNA"/>
</dbReference>
<keyword evidence="2" id="KW-1185">Reference proteome</keyword>
<reference evidence="2" key="1">
    <citation type="journal article" date="2014" name="Nat. Genet.">
        <title>Genome of the human hookworm Necator americanus.</title>
        <authorList>
            <person name="Tang Y.T."/>
            <person name="Gao X."/>
            <person name="Rosa B.A."/>
            <person name="Abubucker S."/>
            <person name="Hallsworth-Pepin K."/>
            <person name="Martin J."/>
            <person name="Tyagi R."/>
            <person name="Heizer E."/>
            <person name="Zhang X."/>
            <person name="Bhonagiri-Palsikar V."/>
            <person name="Minx P."/>
            <person name="Warren W.C."/>
            <person name="Wang Q."/>
            <person name="Zhan B."/>
            <person name="Hotez P.J."/>
            <person name="Sternberg P.W."/>
            <person name="Dougall A."/>
            <person name="Gaze S.T."/>
            <person name="Mulvenna J."/>
            <person name="Sotillo J."/>
            <person name="Ranganathan S."/>
            <person name="Rabelo E.M."/>
            <person name="Wilson R.K."/>
            <person name="Felgner P.L."/>
            <person name="Bethony J."/>
            <person name="Hawdon J.M."/>
            <person name="Gasser R.B."/>
            <person name="Loukas A."/>
            <person name="Mitreva M."/>
        </authorList>
    </citation>
    <scope>NUCLEOTIDE SEQUENCE [LARGE SCALE GENOMIC DNA]</scope>
</reference>